<feature type="coiled-coil region" evidence="7">
    <location>
        <begin position="234"/>
        <end position="261"/>
    </location>
</feature>
<dbReference type="Pfam" id="PF13967">
    <property type="entry name" value="RSN1_TM"/>
    <property type="match status" value="1"/>
</dbReference>
<evidence type="ECO:0000256" key="3">
    <source>
        <dbReference type="ARBA" id="ARBA00022448"/>
    </source>
</evidence>
<evidence type="ECO:0000256" key="1">
    <source>
        <dbReference type="ARBA" id="ARBA00004141"/>
    </source>
</evidence>
<dbReference type="Pfam" id="PF12621">
    <property type="entry name" value="PHM7_ext"/>
    <property type="match status" value="1"/>
</dbReference>
<protein>
    <submittedName>
        <fullName evidence="13">Phosphate metabolism protein 7</fullName>
    </submittedName>
</protein>
<keyword evidence="4 8" id="KW-0812">Transmembrane</keyword>
<evidence type="ECO:0000313" key="13">
    <source>
        <dbReference type="EMBL" id="KAK4647167.1"/>
    </source>
</evidence>
<keyword evidence="14" id="KW-1185">Reference proteome</keyword>
<dbReference type="Proteomes" id="UP001322138">
    <property type="component" value="Unassembled WGS sequence"/>
</dbReference>
<evidence type="ECO:0000256" key="2">
    <source>
        <dbReference type="ARBA" id="ARBA00007779"/>
    </source>
</evidence>
<feature type="domain" description="10TM putative phosphate transporter extracellular tail" evidence="10">
    <location>
        <begin position="782"/>
        <end position="874"/>
    </location>
</feature>
<feature type="transmembrane region" description="Helical" evidence="8">
    <location>
        <begin position="450"/>
        <end position="474"/>
    </location>
</feature>
<dbReference type="Pfam" id="PF02714">
    <property type="entry name" value="RSN1_7TM"/>
    <property type="match status" value="1"/>
</dbReference>
<dbReference type="InterPro" id="IPR022257">
    <property type="entry name" value="PHM7_ext"/>
</dbReference>
<evidence type="ECO:0000259" key="10">
    <source>
        <dbReference type="Pfam" id="PF12621"/>
    </source>
</evidence>
<evidence type="ECO:0000313" key="14">
    <source>
        <dbReference type="Proteomes" id="UP001322138"/>
    </source>
</evidence>
<evidence type="ECO:0000256" key="5">
    <source>
        <dbReference type="ARBA" id="ARBA00022989"/>
    </source>
</evidence>
<accession>A0ABR0FWE9</accession>
<dbReference type="EMBL" id="JAFFGZ010000002">
    <property type="protein sequence ID" value="KAK4647167.1"/>
    <property type="molecule type" value="Genomic_DNA"/>
</dbReference>
<evidence type="ECO:0000256" key="8">
    <source>
        <dbReference type="SAM" id="Phobius"/>
    </source>
</evidence>
<feature type="domain" description="CSC1/OSCA1-like 7TM region" evidence="9">
    <location>
        <begin position="402"/>
        <end position="675"/>
    </location>
</feature>
<feature type="transmembrane region" description="Helical" evidence="8">
    <location>
        <begin position="404"/>
        <end position="430"/>
    </location>
</feature>
<feature type="transmembrane region" description="Helical" evidence="8">
    <location>
        <begin position="660"/>
        <end position="678"/>
    </location>
</feature>
<dbReference type="PANTHER" id="PTHR13018:SF26">
    <property type="entry name" value="DOMAIN PROTEIN, PUTATIVE (AFU_ORTHOLOGUE AFUA_5G10920)-RELATED"/>
    <property type="match status" value="1"/>
</dbReference>
<name>A0ABR0FWE9_9PEZI</name>
<feature type="transmembrane region" description="Helical" evidence="8">
    <location>
        <begin position="592"/>
        <end position="613"/>
    </location>
</feature>
<feature type="transmembrane region" description="Helical" evidence="8">
    <location>
        <begin position="152"/>
        <end position="171"/>
    </location>
</feature>
<comment type="subcellular location">
    <subcellularLocation>
        <location evidence="1">Membrane</location>
        <topology evidence="1">Multi-pass membrane protein</topology>
    </subcellularLocation>
</comment>
<gene>
    <name evidence="13" type="primary">PHM7</name>
    <name evidence="13" type="ORF">QC761_123070</name>
</gene>
<feature type="transmembrane region" description="Helical" evidence="8">
    <location>
        <begin position="20"/>
        <end position="43"/>
    </location>
</feature>
<dbReference type="InterPro" id="IPR027815">
    <property type="entry name" value="CSC1/OSCA1-like_cyt"/>
</dbReference>
<dbReference type="RefSeq" id="XP_062736143.1">
    <property type="nucleotide sequence ID" value="XM_062875568.1"/>
</dbReference>
<dbReference type="InterPro" id="IPR003864">
    <property type="entry name" value="CSC1/OSCA1-like_7TM"/>
</dbReference>
<dbReference type="Pfam" id="PF14703">
    <property type="entry name" value="PHM7_cyt"/>
    <property type="match status" value="1"/>
</dbReference>
<evidence type="ECO:0000256" key="7">
    <source>
        <dbReference type="SAM" id="Coils"/>
    </source>
</evidence>
<evidence type="ECO:0000259" key="12">
    <source>
        <dbReference type="Pfam" id="PF14703"/>
    </source>
</evidence>
<feature type="transmembrane region" description="Helical" evidence="8">
    <location>
        <begin position="495"/>
        <end position="519"/>
    </location>
</feature>
<keyword evidence="3" id="KW-0813">Transport</keyword>
<evidence type="ECO:0000256" key="4">
    <source>
        <dbReference type="ARBA" id="ARBA00022692"/>
    </source>
</evidence>
<feature type="domain" description="CSC1/OSCA1-like cytosolic" evidence="12">
    <location>
        <begin position="196"/>
        <end position="390"/>
    </location>
</feature>
<feature type="transmembrane region" description="Helical" evidence="8">
    <location>
        <begin position="544"/>
        <end position="572"/>
    </location>
</feature>
<comment type="similarity">
    <text evidence="2">Belongs to the CSC1 (TC 1.A.17) family.</text>
</comment>
<evidence type="ECO:0000256" key="6">
    <source>
        <dbReference type="ARBA" id="ARBA00023136"/>
    </source>
</evidence>
<dbReference type="PANTHER" id="PTHR13018">
    <property type="entry name" value="PROBABLE MEMBRANE PROTEIN DUF221-RELATED"/>
    <property type="match status" value="1"/>
</dbReference>
<comment type="caution">
    <text evidence="13">The sequence shown here is derived from an EMBL/GenBank/DDBJ whole genome shotgun (WGS) entry which is preliminary data.</text>
</comment>
<evidence type="ECO:0000259" key="9">
    <source>
        <dbReference type="Pfam" id="PF02714"/>
    </source>
</evidence>
<feature type="transmembrane region" description="Helical" evidence="8">
    <location>
        <begin position="619"/>
        <end position="639"/>
    </location>
</feature>
<proteinExistence type="inferred from homology"/>
<feature type="transmembrane region" description="Helical" evidence="8">
    <location>
        <begin position="102"/>
        <end position="121"/>
    </location>
</feature>
<feature type="transmembrane region" description="Helical" evidence="8">
    <location>
        <begin position="684"/>
        <end position="705"/>
    </location>
</feature>
<sequence length="882" mass="98342">MSNSNNTSSTGETAESSSLSALVSTLAPVAVVSGAYLAVFLILRRSKRRYYAPRTYLGSLRESERSPPLPNGLFNWIGSFWRIPDIYALQHQSLDAYLYIRYLQMALVLCFVGCIITWPVLFPINATGGGGQKELDILSYSNVNPDTNKNRYFAHVFVSWAYFGFVMYLIMRECIFYINLRQAFLLSPFYSERISSRTVLFTCVPDNYLNEAKLRQVFGQNAKNIWITARTDEVDDLVKERDKVAMKLEKAEIKLIKLANKARQKAIKNGANASEADKQAITGDAESGSIAARWLSPKSRPTHRTGPLGLIGKKVDTINWCRAELERLIPEAEAVQAKYRSGAFKNIPGVFIEFTSQQAAEAAAQMLAHHQGLHMSNRVVGIRPSEVIWKSLAVPWWQLVIRRYIVLAFIAALIIFWAIPVAVVGAISNINYLATEYSWLSWLTDIPKVILGVITGLLPSVALAILMSLVPIIMRLCAKLSGEPSISGVELFTQNAYFAFQVIQVFLVTTLSSSAPAVIEQIINAPNETPKILAQGLPKASNFYITYFIVQGLTIATSVLTQVVGFFIFTILYKFLANTPRALYQKWSNLSAISWGSTMPVYTNIVVIAITYSCIAPLMLGWATIAMFLFYFAWRYNVFFVTDTQIDTRGLIYPKALKQLFVGVYLGEICMLGLFIAGTAPGPVILMVIFIIFTVLFHYSLNTALDPLLYNMPMSLLAEEESVRLLDGEAGASHSNGNDKFVDEHDLNGDGIVESAEEQVAHSRAARKAAAAHSKGNFLTRFLKPWIYSDYATLRNLVPRHVSLPQYTPEIIENAYNPPSVTSQAPLLWIPADPAGVSKQEIAHTSKIIPITDEGCTLNEKGKLEWDEEGTRPPVWEEKILY</sequence>
<keyword evidence="7" id="KW-0175">Coiled coil</keyword>
<dbReference type="InterPro" id="IPR045122">
    <property type="entry name" value="Csc1-like"/>
</dbReference>
<dbReference type="InterPro" id="IPR032880">
    <property type="entry name" value="CSC1/OSCA1-like_N"/>
</dbReference>
<feature type="domain" description="CSC1/OSCA1-like N-terminal transmembrane" evidence="11">
    <location>
        <begin position="21"/>
        <end position="173"/>
    </location>
</feature>
<keyword evidence="5 8" id="KW-1133">Transmembrane helix</keyword>
<dbReference type="GeneID" id="87895050"/>
<organism evidence="13 14">
    <name type="scientific">Podospora bellae-mahoneyi</name>
    <dbReference type="NCBI Taxonomy" id="2093777"/>
    <lineage>
        <taxon>Eukaryota</taxon>
        <taxon>Fungi</taxon>
        <taxon>Dikarya</taxon>
        <taxon>Ascomycota</taxon>
        <taxon>Pezizomycotina</taxon>
        <taxon>Sordariomycetes</taxon>
        <taxon>Sordariomycetidae</taxon>
        <taxon>Sordariales</taxon>
        <taxon>Podosporaceae</taxon>
        <taxon>Podospora</taxon>
    </lineage>
</organism>
<reference evidence="13 14" key="1">
    <citation type="journal article" date="2023" name="bioRxiv">
        <title>High-quality genome assemblies of four members of thePodospora anserinaspecies complex.</title>
        <authorList>
            <person name="Ament-Velasquez S.L."/>
            <person name="Vogan A.A."/>
            <person name="Wallerman O."/>
            <person name="Hartmann F."/>
            <person name="Gautier V."/>
            <person name="Silar P."/>
            <person name="Giraud T."/>
            <person name="Johannesson H."/>
        </authorList>
    </citation>
    <scope>NUCLEOTIDE SEQUENCE [LARGE SCALE GENOMIC DNA]</scope>
    <source>
        <strain evidence="13 14">CBS 112042</strain>
    </source>
</reference>
<evidence type="ECO:0000259" key="11">
    <source>
        <dbReference type="Pfam" id="PF13967"/>
    </source>
</evidence>
<keyword evidence="6 8" id="KW-0472">Membrane</keyword>